<keyword evidence="4" id="KW-0804">Transcription</keyword>
<dbReference type="GO" id="GO:0000981">
    <property type="term" value="F:DNA-binding transcription factor activity, RNA polymerase II-specific"/>
    <property type="evidence" value="ECO:0007669"/>
    <property type="project" value="TreeGrafter"/>
</dbReference>
<feature type="DNA-binding region" description="Fork-head" evidence="6">
    <location>
        <begin position="275"/>
        <end position="364"/>
    </location>
</feature>
<dbReference type="InterPro" id="IPR036388">
    <property type="entry name" value="WH-like_DNA-bd_sf"/>
</dbReference>
<evidence type="ECO:0000259" key="8">
    <source>
        <dbReference type="PROSITE" id="PS50039"/>
    </source>
</evidence>
<gene>
    <name evidence="9" type="ORF">CERSUDRAFT_93268</name>
</gene>
<proteinExistence type="predicted"/>
<feature type="compositionally biased region" description="Basic and acidic residues" evidence="7">
    <location>
        <begin position="53"/>
        <end position="66"/>
    </location>
</feature>
<sequence>MAEAYAGRNPTSPISQLLRSLGMTREDLSRHSEQMRQFLTTETAKSSPPFSSKPERKDAKSLESRPRIRSRTSSLINASATAQSPTPPVTPVKAEPTETLLPSRSMDQMHLVMERKSKNKQRDRRNSNAPSRDARRVHASSGATPSRSETPQTTPQTPHHFRYYRERVLGEASTSQVPLDNSVGSAGALSATPSRDQSRSRTSLRRTESHFSEPRTPSRPGYVLPTTPRASSPCSSPPRIVNIVSSPGPMRSDPLEEDYDDLPFTLPPGPYSSVKPDFSYAAMIGQAIVSSPQHRLTLQDIYEWITTVYPYYKRGEQTWMNSVRHALSTMAVFRKVPRGRQEGKSLWAVFDEDLPCFANGGFRKALCADMNKAASGKSGSRKRGVMEDTLTKKTKRRKKAKEEEEAHYTIGPALPMMAAPMLPPFFPPYHPNPHHQPYYQAYVPQPLPAEVIFPPLPPSSNYHRVATMSAPPASEDRAVESGSQETVLSAYGSESVPSVPDNEIARSLTSSSSLPELLAECSSTSSPPPTAMSSRVTRTPSPVPHTEESTGFIDEDDAFQWLRSPAVEALDPSFTLLDSSHQAPPLFSKKAGKQPDRTLHQVCSTISNFLEDHSLTKLLKLVAALQEPASPTLDRVSSTNKHRSSLMTPPPSEAMLPPMPFTPPARPSTPPAQVGTSRSNLRLSPHRTPISHRGLHMSPSPSLAHYKSHLDPPPAAYVPQAPLLSVPAGATTSAALAPGSPGASLFKTPTRKRTSGSVFGSGGLLNLGPSPFAPVTPRRLMFGASFESPFRTPSRGICDPHDPSVLLDEELARLGQSPHLLGSPTGIFGRSRGLLYESPGMPSPGSWDRVW</sequence>
<name>M2R3V1_CERS8</name>
<dbReference type="GO" id="GO:0000978">
    <property type="term" value="F:RNA polymerase II cis-regulatory region sequence-specific DNA binding"/>
    <property type="evidence" value="ECO:0007669"/>
    <property type="project" value="TreeGrafter"/>
</dbReference>
<feature type="region of interest" description="Disordered" evidence="7">
    <location>
        <begin position="630"/>
        <end position="683"/>
    </location>
</feature>
<feature type="compositionally biased region" description="Low complexity" evidence="7">
    <location>
        <begin position="225"/>
        <end position="238"/>
    </location>
</feature>
<dbReference type="SUPFAM" id="SSF46785">
    <property type="entry name" value="Winged helix' DNA-binding domain"/>
    <property type="match status" value="1"/>
</dbReference>
<feature type="compositionally biased region" description="Polar residues" evidence="7">
    <location>
        <begin position="172"/>
        <end position="184"/>
    </location>
</feature>
<organism evidence="9 10">
    <name type="scientific">Ceriporiopsis subvermispora (strain B)</name>
    <name type="common">White-rot fungus</name>
    <name type="synonym">Gelatoporia subvermispora</name>
    <dbReference type="NCBI Taxonomy" id="914234"/>
    <lineage>
        <taxon>Eukaryota</taxon>
        <taxon>Fungi</taxon>
        <taxon>Dikarya</taxon>
        <taxon>Basidiomycota</taxon>
        <taxon>Agaricomycotina</taxon>
        <taxon>Agaricomycetes</taxon>
        <taxon>Polyporales</taxon>
        <taxon>Gelatoporiaceae</taxon>
        <taxon>Gelatoporia</taxon>
    </lineage>
</organism>
<feature type="region of interest" description="Disordered" evidence="7">
    <location>
        <begin position="373"/>
        <end position="407"/>
    </location>
</feature>
<feature type="region of interest" description="Disordered" evidence="7">
    <location>
        <begin position="515"/>
        <end position="552"/>
    </location>
</feature>
<evidence type="ECO:0000256" key="6">
    <source>
        <dbReference type="PROSITE-ProRule" id="PRU00089"/>
    </source>
</evidence>
<feature type="region of interest" description="Disordered" evidence="7">
    <location>
        <begin position="27"/>
        <end position="238"/>
    </location>
</feature>
<dbReference type="PANTHER" id="PTHR45881:SF1">
    <property type="entry name" value="FORK HEAD PROTEIN HOMOLOG 2"/>
    <property type="match status" value="1"/>
</dbReference>
<feature type="compositionally biased region" description="Pro residues" evidence="7">
    <location>
        <begin position="648"/>
        <end position="670"/>
    </location>
</feature>
<dbReference type="EMBL" id="KB445794">
    <property type="protein sequence ID" value="EMD39220.1"/>
    <property type="molecule type" value="Genomic_DNA"/>
</dbReference>
<evidence type="ECO:0000256" key="4">
    <source>
        <dbReference type="ARBA" id="ARBA00023163"/>
    </source>
</evidence>
<dbReference type="GO" id="GO:0005634">
    <property type="term" value="C:nucleus"/>
    <property type="evidence" value="ECO:0007669"/>
    <property type="project" value="UniProtKB-SubCell"/>
</dbReference>
<evidence type="ECO:0000256" key="7">
    <source>
        <dbReference type="SAM" id="MobiDB-lite"/>
    </source>
</evidence>
<feature type="compositionally biased region" description="Polar residues" evidence="7">
    <location>
        <begin position="71"/>
        <end position="84"/>
    </location>
</feature>
<feature type="compositionally biased region" description="Polar residues" evidence="7">
    <location>
        <begin position="35"/>
        <end position="50"/>
    </location>
</feature>
<keyword evidence="2" id="KW-0805">Transcription regulation</keyword>
<evidence type="ECO:0000313" key="10">
    <source>
        <dbReference type="Proteomes" id="UP000016930"/>
    </source>
</evidence>
<dbReference type="PROSITE" id="PS50039">
    <property type="entry name" value="FORK_HEAD_3"/>
    <property type="match status" value="1"/>
</dbReference>
<reference evidence="9 10" key="1">
    <citation type="journal article" date="2012" name="Proc. Natl. Acad. Sci. U.S.A.">
        <title>Comparative genomics of Ceriporiopsis subvermispora and Phanerochaete chrysosporium provide insight into selective ligninolysis.</title>
        <authorList>
            <person name="Fernandez-Fueyo E."/>
            <person name="Ruiz-Duenas F.J."/>
            <person name="Ferreira P."/>
            <person name="Floudas D."/>
            <person name="Hibbett D.S."/>
            <person name="Canessa P."/>
            <person name="Larrondo L.F."/>
            <person name="James T.Y."/>
            <person name="Seelenfreund D."/>
            <person name="Lobos S."/>
            <person name="Polanco R."/>
            <person name="Tello M."/>
            <person name="Honda Y."/>
            <person name="Watanabe T."/>
            <person name="Watanabe T."/>
            <person name="Ryu J.S."/>
            <person name="Kubicek C.P."/>
            <person name="Schmoll M."/>
            <person name="Gaskell J."/>
            <person name="Hammel K.E."/>
            <person name="St John F.J."/>
            <person name="Vanden Wymelenberg A."/>
            <person name="Sabat G."/>
            <person name="Splinter BonDurant S."/>
            <person name="Syed K."/>
            <person name="Yadav J.S."/>
            <person name="Doddapaneni H."/>
            <person name="Subramanian V."/>
            <person name="Lavin J.L."/>
            <person name="Oguiza J.A."/>
            <person name="Perez G."/>
            <person name="Pisabarro A.G."/>
            <person name="Ramirez L."/>
            <person name="Santoyo F."/>
            <person name="Master E."/>
            <person name="Coutinho P.M."/>
            <person name="Henrissat B."/>
            <person name="Lombard V."/>
            <person name="Magnuson J.K."/>
            <person name="Kuees U."/>
            <person name="Hori C."/>
            <person name="Igarashi K."/>
            <person name="Samejima M."/>
            <person name="Held B.W."/>
            <person name="Barry K.W."/>
            <person name="LaButti K.M."/>
            <person name="Lapidus A."/>
            <person name="Lindquist E.A."/>
            <person name="Lucas S.M."/>
            <person name="Riley R."/>
            <person name="Salamov A.A."/>
            <person name="Hoffmeister D."/>
            <person name="Schwenk D."/>
            <person name="Hadar Y."/>
            <person name="Yarden O."/>
            <person name="de Vries R.P."/>
            <person name="Wiebenga A."/>
            <person name="Stenlid J."/>
            <person name="Eastwood D."/>
            <person name="Grigoriev I.V."/>
            <person name="Berka R.M."/>
            <person name="Blanchette R.A."/>
            <person name="Kersten P."/>
            <person name="Martinez A.T."/>
            <person name="Vicuna R."/>
            <person name="Cullen D."/>
        </authorList>
    </citation>
    <scope>NUCLEOTIDE SEQUENCE [LARGE SCALE GENOMIC DNA]</scope>
    <source>
        <strain evidence="9 10">B</strain>
    </source>
</reference>
<evidence type="ECO:0000256" key="5">
    <source>
        <dbReference type="ARBA" id="ARBA00023242"/>
    </source>
</evidence>
<dbReference type="OrthoDB" id="5954824at2759"/>
<evidence type="ECO:0000313" key="9">
    <source>
        <dbReference type="EMBL" id="EMD39220.1"/>
    </source>
</evidence>
<feature type="compositionally biased region" description="Low complexity" evidence="7">
    <location>
        <begin position="515"/>
        <end position="525"/>
    </location>
</feature>
<keyword evidence="5 6" id="KW-0539">Nucleus</keyword>
<dbReference type="SMART" id="SM00339">
    <property type="entry name" value="FH"/>
    <property type="match status" value="1"/>
</dbReference>
<accession>M2R3V1</accession>
<protein>
    <recommendedName>
        <fullName evidence="8">Fork-head domain-containing protein</fullName>
    </recommendedName>
</protein>
<keyword evidence="3 6" id="KW-0238">DNA-binding</keyword>
<dbReference type="InterPro" id="IPR001766">
    <property type="entry name" value="Fork_head_dom"/>
</dbReference>
<dbReference type="STRING" id="914234.M2R3V1"/>
<feature type="region of interest" description="Disordered" evidence="7">
    <location>
        <begin position="464"/>
        <end position="501"/>
    </location>
</feature>
<dbReference type="Proteomes" id="UP000016930">
    <property type="component" value="Unassembled WGS sequence"/>
</dbReference>
<evidence type="ECO:0000256" key="1">
    <source>
        <dbReference type="ARBA" id="ARBA00004123"/>
    </source>
</evidence>
<feature type="domain" description="Fork-head" evidence="8">
    <location>
        <begin position="275"/>
        <end position="364"/>
    </location>
</feature>
<dbReference type="HOGENOM" id="CLU_341631_0_0_1"/>
<evidence type="ECO:0000256" key="3">
    <source>
        <dbReference type="ARBA" id="ARBA00023125"/>
    </source>
</evidence>
<keyword evidence="10" id="KW-1185">Reference proteome</keyword>
<dbReference type="Gene3D" id="1.10.10.10">
    <property type="entry name" value="Winged helix-like DNA-binding domain superfamily/Winged helix DNA-binding domain"/>
    <property type="match status" value="1"/>
</dbReference>
<dbReference type="PRINTS" id="PR00053">
    <property type="entry name" value="FORKHEAD"/>
</dbReference>
<dbReference type="AlphaFoldDB" id="M2R3V1"/>
<comment type="subcellular location">
    <subcellularLocation>
        <location evidence="1 6">Nucleus</location>
    </subcellularLocation>
</comment>
<dbReference type="PANTHER" id="PTHR45881">
    <property type="entry name" value="CHECKPOINT SUPPRESSOR 1-LIKE, ISOFORM A-RELATED"/>
    <property type="match status" value="1"/>
</dbReference>
<dbReference type="Pfam" id="PF00250">
    <property type="entry name" value="Forkhead"/>
    <property type="match status" value="1"/>
</dbReference>
<evidence type="ECO:0000256" key="2">
    <source>
        <dbReference type="ARBA" id="ARBA00023015"/>
    </source>
</evidence>
<dbReference type="InterPro" id="IPR036390">
    <property type="entry name" value="WH_DNA-bd_sf"/>
</dbReference>